<dbReference type="OrthoDB" id="5566657at2759"/>
<dbReference type="SMART" id="SM00338">
    <property type="entry name" value="BRLZ"/>
    <property type="match status" value="1"/>
</dbReference>
<accession>A0A9W8I8T4</accession>
<sequence>MAQEISQNTMQQRCSLAFTPSMSKPQSPELNRPQSPRSMRRRRNREAAARMRSRQKQQLVTLEDRKEMLEQRAAELEEELRVLQRQSDPYKNQISCLHELVDCITETERSMLKEIDQCQLCIQKLSGAISKLL</sequence>
<evidence type="ECO:0000256" key="4">
    <source>
        <dbReference type="SAM" id="MobiDB-lite"/>
    </source>
</evidence>
<dbReference type="Proteomes" id="UP001139887">
    <property type="component" value="Unassembled WGS sequence"/>
</dbReference>
<organism evidence="6 7">
    <name type="scientific">Coemansia brasiliensis</name>
    <dbReference type="NCBI Taxonomy" id="2650707"/>
    <lineage>
        <taxon>Eukaryota</taxon>
        <taxon>Fungi</taxon>
        <taxon>Fungi incertae sedis</taxon>
        <taxon>Zoopagomycota</taxon>
        <taxon>Kickxellomycotina</taxon>
        <taxon>Kickxellomycetes</taxon>
        <taxon>Kickxellales</taxon>
        <taxon>Kickxellaceae</taxon>
        <taxon>Coemansia</taxon>
    </lineage>
</organism>
<evidence type="ECO:0000256" key="1">
    <source>
        <dbReference type="ARBA" id="ARBA00023015"/>
    </source>
</evidence>
<dbReference type="InterPro" id="IPR004827">
    <property type="entry name" value="bZIP"/>
</dbReference>
<evidence type="ECO:0000256" key="3">
    <source>
        <dbReference type="ARBA" id="ARBA00023163"/>
    </source>
</evidence>
<protein>
    <recommendedName>
        <fullName evidence="5">BZIP domain-containing protein</fullName>
    </recommendedName>
</protein>
<dbReference type="AlphaFoldDB" id="A0A9W8I8T4"/>
<feature type="domain" description="BZIP" evidence="5">
    <location>
        <begin position="34"/>
        <end position="97"/>
    </location>
</feature>
<reference evidence="6" key="1">
    <citation type="submission" date="2022-07" db="EMBL/GenBank/DDBJ databases">
        <title>Phylogenomic reconstructions and comparative analyses of Kickxellomycotina fungi.</title>
        <authorList>
            <person name="Reynolds N.K."/>
            <person name="Stajich J.E."/>
            <person name="Barry K."/>
            <person name="Grigoriev I.V."/>
            <person name="Crous P."/>
            <person name="Smith M.E."/>
        </authorList>
    </citation>
    <scope>NUCLEOTIDE SEQUENCE</scope>
    <source>
        <strain evidence="6">NRRL 1566</strain>
    </source>
</reference>
<evidence type="ECO:0000313" key="6">
    <source>
        <dbReference type="EMBL" id="KAJ2845122.1"/>
    </source>
</evidence>
<proteinExistence type="predicted"/>
<keyword evidence="1" id="KW-0805">Transcription regulation</keyword>
<dbReference type="PROSITE" id="PS50217">
    <property type="entry name" value="BZIP"/>
    <property type="match status" value="1"/>
</dbReference>
<dbReference type="EMBL" id="JANBUW010000885">
    <property type="protein sequence ID" value="KAJ2845122.1"/>
    <property type="molecule type" value="Genomic_DNA"/>
</dbReference>
<evidence type="ECO:0000313" key="7">
    <source>
        <dbReference type="Proteomes" id="UP001139887"/>
    </source>
</evidence>
<evidence type="ECO:0000259" key="5">
    <source>
        <dbReference type="PROSITE" id="PS50217"/>
    </source>
</evidence>
<keyword evidence="7" id="KW-1185">Reference proteome</keyword>
<dbReference type="Pfam" id="PF03131">
    <property type="entry name" value="bZIP_Maf"/>
    <property type="match status" value="1"/>
</dbReference>
<keyword evidence="3" id="KW-0804">Transcription</keyword>
<dbReference type="GO" id="GO:0003677">
    <property type="term" value="F:DNA binding"/>
    <property type="evidence" value="ECO:0007669"/>
    <property type="project" value="UniProtKB-KW"/>
</dbReference>
<dbReference type="SUPFAM" id="SSF57959">
    <property type="entry name" value="Leucine zipper domain"/>
    <property type="match status" value="1"/>
</dbReference>
<keyword evidence="2" id="KW-0238">DNA-binding</keyword>
<comment type="caution">
    <text evidence="6">The sequence shown here is derived from an EMBL/GenBank/DDBJ whole genome shotgun (WGS) entry which is preliminary data.</text>
</comment>
<gene>
    <name evidence="6" type="ORF">IWW36_004917</name>
</gene>
<dbReference type="Gene3D" id="1.20.5.170">
    <property type="match status" value="1"/>
</dbReference>
<dbReference type="InterPro" id="IPR004826">
    <property type="entry name" value="bZIP_Maf"/>
</dbReference>
<feature type="region of interest" description="Disordered" evidence="4">
    <location>
        <begin position="1"/>
        <end position="56"/>
    </location>
</feature>
<evidence type="ECO:0000256" key="2">
    <source>
        <dbReference type="ARBA" id="ARBA00023125"/>
    </source>
</evidence>
<feature type="compositionally biased region" description="Polar residues" evidence="4">
    <location>
        <begin position="1"/>
        <end position="29"/>
    </location>
</feature>
<dbReference type="InterPro" id="IPR046347">
    <property type="entry name" value="bZIP_sf"/>
</dbReference>
<name>A0A9W8I8T4_9FUNG</name>
<dbReference type="GO" id="GO:0003700">
    <property type="term" value="F:DNA-binding transcription factor activity"/>
    <property type="evidence" value="ECO:0007669"/>
    <property type="project" value="InterPro"/>
</dbReference>